<sequence length="1220" mass="138109">ELQQFTCQRTVPITGKKVWPIESCARTSGWVYKNHGSISEGKRVLKTVSDKNSVKAVGSSAVAGSLRQVDLHMSSADITKESTHKKSDPNAECQTTLETPESSSVNIHKTLRMSNENGDLPVNTGRTAVTFKHGDVQEVKATLNFTIKQKDENGENVTNRNLTVTVQKGTSRVKTNRINDSSKVSVADQTFSDSKLMKTLNPGNLTKFKIPLCRNKPESRKLESVHSFERKTCSPLELCESTSVSKRQKTGEEAVLVSSEQHPLSVMSDATSTVSLKKKVDEMDSKHLQHNGCENLSNEMSLLPEGFSAYPHPLDGKPESSVPDFCGTECMLKPRFPGHSWYSVNHLVGLQINDDSKSQENLAEHKGQNLPDILEAYKQDVLVIDVIQDDPDLFGTSNEEELAPARYENCPVTVSSTNMCIRDTKEDIKPESPVTSEKRDSVENSSGYAAFFVTILLSTFFSSEDTITHNSSRGNSPLGDFTEDFLKGGQPSKLDELLKSFDMNQKFKFADGVPDVKQEKKTSKTVYLKNFFKIFLILNSDCKYKDPVNCELISGLPLNDQKVNTFSEATVMKSWTNGYKPSEKSPLQPLKNCEDFEPQRMEKNAIQILSALHLPRKYCRYYFMTSRGCVRAKCWFYHVPEQGDEKICMAILRTYINIKESGLLKRAVQIFVQYYREVIPGVDFSSEVLNDLLVSLLKNCLLQEVFQILDATVQMKTLVAVDVLLKVFEHVASLNLRDAVPTLIRTFCKLIDAGMFLELDHFDYIIKLLHQLQVSSWEISIVLDIKSSTNFFSYGRFKERHFEKNWLFDFNLAVDEIQYCKEKKDWAKLGALYLNARTGCECFDDFQKLLLSIAEILTRDSETDGPGVPFCDFADAVMRNSQHNEADRLFIGRTGISVMYSYHKVLQWTKGRKVLDKLHELKIHFTLLKGLTGAGRLASRCQIVNKAAEIFLNSGSLDGATRVLRESEWTTNAPLWPCDEMDILNRHNLLCALVHKYLSQSLYRQAFEVLQNLPGLQKPSDTVDVSQYSCLFNNLINASFESKNLGVSSSAVDFMLSKKIAIDFILLRRLITALGRSSLWSKARTYYKNALSLGCYPQLQGHLYQKLLKIPSYLSEVEMLLAIEIFLVSNASDIQNPMTTSQTLQIILKRCEDQTVQNNSSYQMAVERLILATRLSDPKLFLKHMTMNVNMEEVYSLQLSFALKWLQENMKWAGKVWLFQ</sequence>
<name>A0A851MB11_9DEND</name>
<comment type="subcellular location">
    <subcellularLocation>
        <location evidence="2">Cytoplasm</location>
        <location evidence="2">Cytosol</location>
    </subcellularLocation>
</comment>
<dbReference type="InterPro" id="IPR029435">
    <property type="entry name" value="TOPAZ1_dom"/>
</dbReference>
<dbReference type="GO" id="GO:0005829">
    <property type="term" value="C:cytosol"/>
    <property type="evidence" value="ECO:0007669"/>
    <property type="project" value="UniProtKB-SubCell"/>
</dbReference>
<dbReference type="Pfam" id="PF14669">
    <property type="entry name" value="Asp_Glu_race_2"/>
    <property type="match status" value="1"/>
</dbReference>
<keyword evidence="6" id="KW-0744">Spermatogenesis</keyword>
<reference evidence="10" key="1">
    <citation type="submission" date="2019-09" db="EMBL/GenBank/DDBJ databases">
        <title>Bird 10,000 Genomes (B10K) Project - Family phase.</title>
        <authorList>
            <person name="Zhang G."/>
        </authorList>
    </citation>
    <scope>NUCLEOTIDE SEQUENCE</scope>
    <source>
        <strain evidence="10">B10K-DU-001-09</strain>
        <tissue evidence="10">Muscle</tissue>
    </source>
</reference>
<feature type="region of interest" description="Disordered" evidence="8">
    <location>
        <begin position="79"/>
        <end position="103"/>
    </location>
</feature>
<evidence type="ECO:0000256" key="2">
    <source>
        <dbReference type="ARBA" id="ARBA00004514"/>
    </source>
</evidence>
<dbReference type="PANTHER" id="PTHR35671">
    <property type="entry name" value="PROTEIN TOPAZ1"/>
    <property type="match status" value="1"/>
</dbReference>
<dbReference type="InterPro" id="IPR038952">
    <property type="entry name" value="TOPAZ1"/>
</dbReference>
<protein>
    <recommendedName>
        <fullName evidence="3">Protein TOPAZ1</fullName>
    </recommendedName>
    <alternativeName>
        <fullName evidence="7">Testis- and ovary-specific PAZ domain-containing protein 1</fullName>
    </alternativeName>
</protein>
<feature type="domain" description="Protein TOPAZ1" evidence="9">
    <location>
        <begin position="817"/>
        <end position="992"/>
    </location>
</feature>
<evidence type="ECO:0000256" key="8">
    <source>
        <dbReference type="SAM" id="MobiDB-lite"/>
    </source>
</evidence>
<gene>
    <name evidence="10" type="primary">Topaz1</name>
    <name evidence="10" type="ORF">CAMPRO_R09166</name>
</gene>
<proteinExistence type="predicted"/>
<dbReference type="GO" id="GO:0048137">
    <property type="term" value="P:spermatocyte division"/>
    <property type="evidence" value="ECO:0007669"/>
    <property type="project" value="TreeGrafter"/>
</dbReference>
<keyword evidence="5" id="KW-0221">Differentiation</keyword>
<dbReference type="GO" id="GO:0030154">
    <property type="term" value="P:cell differentiation"/>
    <property type="evidence" value="ECO:0007669"/>
    <property type="project" value="UniProtKB-KW"/>
</dbReference>
<dbReference type="PANTHER" id="PTHR35671:SF1">
    <property type="entry name" value="PROTEIN TOPAZ1"/>
    <property type="match status" value="1"/>
</dbReference>
<comment type="function">
    <text evidence="1">Important for normal spermatogenesis and male fertility. Specifically required for progression to the post-meiotic stages of spermatocyte development. Seems to be necessary for normal expression levels of a number of testis-expressed gene transcripts, although its role in this process is unclear.</text>
</comment>
<evidence type="ECO:0000256" key="7">
    <source>
        <dbReference type="ARBA" id="ARBA00031943"/>
    </source>
</evidence>
<evidence type="ECO:0000256" key="3">
    <source>
        <dbReference type="ARBA" id="ARBA00016464"/>
    </source>
</evidence>
<feature type="compositionally biased region" description="Polar residues" evidence="8">
    <location>
        <begin position="92"/>
        <end position="103"/>
    </location>
</feature>
<accession>A0A851MB11</accession>
<dbReference type="InterPro" id="IPR011990">
    <property type="entry name" value="TPR-like_helical_dom_sf"/>
</dbReference>
<keyword evidence="11" id="KW-1185">Reference proteome</keyword>
<dbReference type="OrthoDB" id="8859650at2759"/>
<evidence type="ECO:0000313" key="11">
    <source>
        <dbReference type="Proteomes" id="UP000614027"/>
    </source>
</evidence>
<comment type="caution">
    <text evidence="10">The sequence shown here is derived from an EMBL/GenBank/DDBJ whole genome shotgun (WGS) entry which is preliminary data.</text>
</comment>
<dbReference type="AlphaFoldDB" id="A0A851MB11"/>
<dbReference type="Proteomes" id="UP000614027">
    <property type="component" value="Unassembled WGS sequence"/>
</dbReference>
<evidence type="ECO:0000256" key="4">
    <source>
        <dbReference type="ARBA" id="ARBA00022490"/>
    </source>
</evidence>
<dbReference type="Gene3D" id="1.25.40.10">
    <property type="entry name" value="Tetratricopeptide repeat domain"/>
    <property type="match status" value="1"/>
</dbReference>
<evidence type="ECO:0000256" key="6">
    <source>
        <dbReference type="ARBA" id="ARBA00022871"/>
    </source>
</evidence>
<dbReference type="EMBL" id="WBMV01003229">
    <property type="protein sequence ID" value="NXC28079.1"/>
    <property type="molecule type" value="Genomic_DNA"/>
</dbReference>
<organism evidence="10 11">
    <name type="scientific">Campylorhamphus procurvoides</name>
    <dbReference type="NCBI Taxonomy" id="190295"/>
    <lineage>
        <taxon>Eukaryota</taxon>
        <taxon>Metazoa</taxon>
        <taxon>Chordata</taxon>
        <taxon>Craniata</taxon>
        <taxon>Vertebrata</taxon>
        <taxon>Euteleostomi</taxon>
        <taxon>Archelosauria</taxon>
        <taxon>Archosauria</taxon>
        <taxon>Dinosauria</taxon>
        <taxon>Saurischia</taxon>
        <taxon>Theropoda</taxon>
        <taxon>Coelurosauria</taxon>
        <taxon>Aves</taxon>
        <taxon>Neognathae</taxon>
        <taxon>Neoaves</taxon>
        <taxon>Telluraves</taxon>
        <taxon>Australaves</taxon>
        <taxon>Passeriformes</taxon>
        <taxon>Dendrocolaptidae</taxon>
        <taxon>Campylorhamphus</taxon>
    </lineage>
</organism>
<feature type="non-terminal residue" evidence="10">
    <location>
        <position position="1220"/>
    </location>
</feature>
<feature type="compositionally biased region" description="Basic and acidic residues" evidence="8">
    <location>
        <begin position="79"/>
        <end position="89"/>
    </location>
</feature>
<feature type="non-terminal residue" evidence="10">
    <location>
        <position position="1"/>
    </location>
</feature>
<evidence type="ECO:0000256" key="1">
    <source>
        <dbReference type="ARBA" id="ARBA00002132"/>
    </source>
</evidence>
<keyword evidence="4" id="KW-0963">Cytoplasm</keyword>
<evidence type="ECO:0000259" key="9">
    <source>
        <dbReference type="Pfam" id="PF14669"/>
    </source>
</evidence>
<evidence type="ECO:0000313" key="10">
    <source>
        <dbReference type="EMBL" id="NXC28079.1"/>
    </source>
</evidence>
<evidence type="ECO:0000256" key="5">
    <source>
        <dbReference type="ARBA" id="ARBA00022782"/>
    </source>
</evidence>